<dbReference type="Gene3D" id="1.10.1660.10">
    <property type="match status" value="1"/>
</dbReference>
<dbReference type="Pfam" id="PF13591">
    <property type="entry name" value="MerR_2"/>
    <property type="match status" value="1"/>
</dbReference>
<reference evidence="1" key="1">
    <citation type="submission" date="2022-01" db="EMBL/GenBank/DDBJ databases">
        <title>Colwellia maritima, isolated from seawater.</title>
        <authorList>
            <person name="Kristyanto S."/>
            <person name="Jung J."/>
            <person name="Jeon C.O."/>
        </authorList>
    </citation>
    <scope>NUCLEOTIDE SEQUENCE</scope>
    <source>
        <strain evidence="1">MSW7</strain>
    </source>
</reference>
<keyword evidence="2" id="KW-1185">Reference proteome</keyword>
<name>A0ABS9X599_9GAMM</name>
<accession>A0ABS9X599</accession>
<proteinExistence type="predicted"/>
<protein>
    <submittedName>
        <fullName evidence="1">Chaperone modulator CbpM</fullName>
    </submittedName>
</protein>
<evidence type="ECO:0000313" key="2">
    <source>
        <dbReference type="Proteomes" id="UP001139646"/>
    </source>
</evidence>
<dbReference type="EMBL" id="JAKKSL010000002">
    <property type="protein sequence ID" value="MCI2284222.1"/>
    <property type="molecule type" value="Genomic_DNA"/>
</dbReference>
<evidence type="ECO:0000313" key="1">
    <source>
        <dbReference type="EMBL" id="MCI2284222.1"/>
    </source>
</evidence>
<organism evidence="1 2">
    <name type="scientific">Colwellia maritima</name>
    <dbReference type="NCBI Taxonomy" id="2912588"/>
    <lineage>
        <taxon>Bacteria</taxon>
        <taxon>Pseudomonadati</taxon>
        <taxon>Pseudomonadota</taxon>
        <taxon>Gammaproteobacteria</taxon>
        <taxon>Alteromonadales</taxon>
        <taxon>Colwelliaceae</taxon>
        <taxon>Colwellia</taxon>
    </lineage>
</organism>
<dbReference type="RefSeq" id="WP_242286673.1">
    <property type="nucleotide sequence ID" value="NZ_JAKKSL010000002.1"/>
</dbReference>
<sequence length="103" mass="12319">MIDTRLTICFDELCELENIDQEWVIEIIDYGIAKPISGTDKNDWYFDTSSIIWFKKAVRIYNELEVDWGAVAMIIDLLKQKQMLQEENQLLQNRLHRFHKVDL</sequence>
<comment type="caution">
    <text evidence="1">The sequence shown here is derived from an EMBL/GenBank/DDBJ whole genome shotgun (WGS) entry which is preliminary data.</text>
</comment>
<gene>
    <name evidence="1" type="ORF">L3081_13565</name>
</gene>
<dbReference type="Proteomes" id="UP001139646">
    <property type="component" value="Unassembled WGS sequence"/>
</dbReference>